<feature type="transmembrane region" description="Helical" evidence="5">
    <location>
        <begin position="252"/>
        <end position="272"/>
    </location>
</feature>
<protein>
    <submittedName>
        <fullName evidence="7">Putative MFS family arabinose efflux permease</fullName>
    </submittedName>
</protein>
<feature type="transmembrane region" description="Helical" evidence="5">
    <location>
        <begin position="284"/>
        <end position="303"/>
    </location>
</feature>
<feature type="transmembrane region" description="Helical" evidence="5">
    <location>
        <begin position="92"/>
        <end position="111"/>
    </location>
</feature>
<dbReference type="GO" id="GO:0022857">
    <property type="term" value="F:transmembrane transporter activity"/>
    <property type="evidence" value="ECO:0007669"/>
    <property type="project" value="InterPro"/>
</dbReference>
<evidence type="ECO:0000256" key="3">
    <source>
        <dbReference type="ARBA" id="ARBA00023136"/>
    </source>
</evidence>
<evidence type="ECO:0000313" key="8">
    <source>
        <dbReference type="Proteomes" id="UP000266273"/>
    </source>
</evidence>
<evidence type="ECO:0000256" key="5">
    <source>
        <dbReference type="SAM" id="Phobius"/>
    </source>
</evidence>
<keyword evidence="1 5" id="KW-0812">Transmembrane</keyword>
<dbReference type="RefSeq" id="WP_119060011.1">
    <property type="nucleotide sequence ID" value="NZ_QXDF01000001.1"/>
</dbReference>
<evidence type="ECO:0000259" key="6">
    <source>
        <dbReference type="PROSITE" id="PS50850"/>
    </source>
</evidence>
<feature type="transmembrane region" description="Helical" evidence="5">
    <location>
        <begin position="309"/>
        <end position="329"/>
    </location>
</feature>
<feature type="transmembrane region" description="Helical" evidence="5">
    <location>
        <begin position="373"/>
        <end position="392"/>
    </location>
</feature>
<evidence type="ECO:0000313" key="7">
    <source>
        <dbReference type="EMBL" id="RIA55055.1"/>
    </source>
</evidence>
<dbReference type="OrthoDB" id="9810614at2"/>
<dbReference type="Proteomes" id="UP000266273">
    <property type="component" value="Unassembled WGS sequence"/>
</dbReference>
<dbReference type="CDD" id="cd17477">
    <property type="entry name" value="MFS_YcaD_like"/>
    <property type="match status" value="1"/>
</dbReference>
<gene>
    <name evidence="7" type="ORF">BXY53_0108</name>
</gene>
<feature type="transmembrane region" description="Helical" evidence="5">
    <location>
        <begin position="218"/>
        <end position="240"/>
    </location>
</feature>
<dbReference type="Pfam" id="PF07690">
    <property type="entry name" value="MFS_1"/>
    <property type="match status" value="2"/>
</dbReference>
<keyword evidence="2 5" id="KW-1133">Transmembrane helix</keyword>
<feature type="transmembrane region" description="Helical" evidence="5">
    <location>
        <begin position="341"/>
        <end position="367"/>
    </location>
</feature>
<feature type="region of interest" description="Disordered" evidence="4">
    <location>
        <begin position="417"/>
        <end position="437"/>
    </location>
</feature>
<proteinExistence type="predicted"/>
<evidence type="ECO:0000256" key="2">
    <source>
        <dbReference type="ARBA" id="ARBA00022989"/>
    </source>
</evidence>
<feature type="transmembrane region" description="Helical" evidence="5">
    <location>
        <begin position="117"/>
        <end position="138"/>
    </location>
</feature>
<dbReference type="GO" id="GO:0005886">
    <property type="term" value="C:plasma membrane"/>
    <property type="evidence" value="ECO:0007669"/>
    <property type="project" value="TreeGrafter"/>
</dbReference>
<feature type="compositionally biased region" description="Polar residues" evidence="4">
    <location>
        <begin position="1"/>
        <end position="14"/>
    </location>
</feature>
<evidence type="ECO:0000256" key="4">
    <source>
        <dbReference type="SAM" id="MobiDB-lite"/>
    </source>
</evidence>
<name>A0A397Q5H2_9HYPH</name>
<feature type="transmembrane region" description="Helical" evidence="5">
    <location>
        <begin position="62"/>
        <end position="80"/>
    </location>
</feature>
<dbReference type="InterPro" id="IPR036259">
    <property type="entry name" value="MFS_trans_sf"/>
</dbReference>
<reference evidence="7 8" key="1">
    <citation type="submission" date="2018-08" db="EMBL/GenBank/DDBJ databases">
        <title>Genomic Encyclopedia of Archaeal and Bacterial Type Strains, Phase II (KMG-II): from individual species to whole genera.</title>
        <authorList>
            <person name="Goeker M."/>
        </authorList>
    </citation>
    <scope>NUCLEOTIDE SEQUENCE [LARGE SCALE GENOMIC DNA]</scope>
    <source>
        <strain evidence="7 8">DSM 5002</strain>
    </source>
</reference>
<organism evidence="7 8">
    <name type="scientific">Dichotomicrobium thermohalophilum</name>
    <dbReference type="NCBI Taxonomy" id="933063"/>
    <lineage>
        <taxon>Bacteria</taxon>
        <taxon>Pseudomonadati</taxon>
        <taxon>Pseudomonadota</taxon>
        <taxon>Alphaproteobacteria</taxon>
        <taxon>Hyphomicrobiales</taxon>
        <taxon>Hyphomicrobiaceae</taxon>
        <taxon>Dichotomicrobium</taxon>
    </lineage>
</organism>
<evidence type="ECO:0000256" key="1">
    <source>
        <dbReference type="ARBA" id="ARBA00022692"/>
    </source>
</evidence>
<feature type="region of interest" description="Disordered" evidence="4">
    <location>
        <begin position="1"/>
        <end position="20"/>
    </location>
</feature>
<sequence>MSIAQTKAVESSSFPTPPGSPQSALKISALLAGIGLVIVGNSLQGTLLGVRAGLEGMTAETIGAFMSTYFIGYAVGSVFAPGLVERVGHIRVFAALASVASAVALAHAIIVEASVWVALRFIHGACHAGLIVIAESWLNAGTERTNRGRVLGIYGVVANVAWIVGQLMLNFSPPSSFVPFAVVSICLSLALVPVSLSRAGVPGVVSASRSRFTRLLEISPVGLVGTFFVALSMGAFWGMGPTFAQDIGLTDAGISLFMAIAMTGALLLQWPLGWVSDITDRRKVILAASAVGALACVGLALSVNQTLTVLLALSFIFGALTFPVYSLCVAHANDQVERDEVVAVASGLTLVFGAGAAIGPFAASLVMAQIGPAGLFVFCAAVLALFSGYGLWRIRKRAPTAPEEKESFVVMPTGTTHASMPLHKHGSGKAPGEKAPA</sequence>
<dbReference type="EMBL" id="QXDF01000001">
    <property type="protein sequence ID" value="RIA55055.1"/>
    <property type="molecule type" value="Genomic_DNA"/>
</dbReference>
<keyword evidence="8" id="KW-1185">Reference proteome</keyword>
<dbReference type="InterPro" id="IPR047200">
    <property type="entry name" value="MFS_YcaD-like"/>
</dbReference>
<accession>A0A397Q5H2</accession>
<dbReference type="InterPro" id="IPR020846">
    <property type="entry name" value="MFS_dom"/>
</dbReference>
<comment type="caution">
    <text evidence="7">The sequence shown here is derived from an EMBL/GenBank/DDBJ whole genome shotgun (WGS) entry which is preliminary data.</text>
</comment>
<dbReference type="Gene3D" id="1.20.1250.20">
    <property type="entry name" value="MFS general substrate transporter like domains"/>
    <property type="match status" value="2"/>
</dbReference>
<dbReference type="AlphaFoldDB" id="A0A397Q5H2"/>
<feature type="transmembrane region" description="Helical" evidence="5">
    <location>
        <begin position="29"/>
        <end position="50"/>
    </location>
</feature>
<dbReference type="SUPFAM" id="SSF103473">
    <property type="entry name" value="MFS general substrate transporter"/>
    <property type="match status" value="1"/>
</dbReference>
<dbReference type="PANTHER" id="PTHR23521:SF3">
    <property type="entry name" value="MFS TRANSPORTER"/>
    <property type="match status" value="1"/>
</dbReference>
<feature type="transmembrane region" description="Helical" evidence="5">
    <location>
        <begin position="150"/>
        <end position="171"/>
    </location>
</feature>
<feature type="transmembrane region" description="Helical" evidence="5">
    <location>
        <begin position="177"/>
        <end position="197"/>
    </location>
</feature>
<dbReference type="InterPro" id="IPR011701">
    <property type="entry name" value="MFS"/>
</dbReference>
<feature type="domain" description="Major facilitator superfamily (MFS) profile" evidence="6">
    <location>
        <begin position="218"/>
        <end position="437"/>
    </location>
</feature>
<dbReference type="PROSITE" id="PS50850">
    <property type="entry name" value="MFS"/>
    <property type="match status" value="1"/>
</dbReference>
<keyword evidence="3 5" id="KW-0472">Membrane</keyword>
<dbReference type="PANTHER" id="PTHR23521">
    <property type="entry name" value="TRANSPORTER MFS SUPERFAMILY"/>
    <property type="match status" value="1"/>
</dbReference>